<dbReference type="PROSITE" id="PS50088">
    <property type="entry name" value="ANK_REPEAT"/>
    <property type="match status" value="1"/>
</dbReference>
<dbReference type="Proteomes" id="UP001163105">
    <property type="component" value="Unassembled WGS sequence"/>
</dbReference>
<dbReference type="SMART" id="SM00248">
    <property type="entry name" value="ANK"/>
    <property type="match status" value="3"/>
</dbReference>
<keyword evidence="5" id="KW-1185">Reference proteome</keyword>
<accession>A0AB34FAN8</accession>
<evidence type="ECO:0000256" key="1">
    <source>
        <dbReference type="ARBA" id="ARBA00022737"/>
    </source>
</evidence>
<organism evidence="4 5">
    <name type="scientific">Purpureocillium lavendulum</name>
    <dbReference type="NCBI Taxonomy" id="1247861"/>
    <lineage>
        <taxon>Eukaryota</taxon>
        <taxon>Fungi</taxon>
        <taxon>Dikarya</taxon>
        <taxon>Ascomycota</taxon>
        <taxon>Pezizomycotina</taxon>
        <taxon>Sordariomycetes</taxon>
        <taxon>Hypocreomycetidae</taxon>
        <taxon>Hypocreales</taxon>
        <taxon>Ophiocordycipitaceae</taxon>
        <taxon>Purpureocillium</taxon>
    </lineage>
</organism>
<dbReference type="AlphaFoldDB" id="A0AB34FAN8"/>
<evidence type="ECO:0000313" key="5">
    <source>
        <dbReference type="Proteomes" id="UP001163105"/>
    </source>
</evidence>
<dbReference type="Pfam" id="PF12796">
    <property type="entry name" value="Ank_2"/>
    <property type="match status" value="1"/>
</dbReference>
<keyword evidence="1" id="KW-0677">Repeat</keyword>
<dbReference type="SUPFAM" id="SSF48403">
    <property type="entry name" value="Ankyrin repeat"/>
    <property type="match status" value="1"/>
</dbReference>
<evidence type="ECO:0000313" key="4">
    <source>
        <dbReference type="EMBL" id="KAJ6436393.1"/>
    </source>
</evidence>
<protein>
    <submittedName>
        <fullName evidence="4">RYP2-like protein</fullName>
    </submittedName>
</protein>
<evidence type="ECO:0000256" key="3">
    <source>
        <dbReference type="PROSITE-ProRule" id="PRU00023"/>
    </source>
</evidence>
<keyword evidence="2 3" id="KW-0040">ANK repeat</keyword>
<dbReference type="InterPro" id="IPR002110">
    <property type="entry name" value="Ankyrin_rpt"/>
</dbReference>
<dbReference type="Gene3D" id="1.25.40.20">
    <property type="entry name" value="Ankyrin repeat-containing domain"/>
    <property type="match status" value="1"/>
</dbReference>
<gene>
    <name evidence="4" type="ORF">O9K51_11107</name>
</gene>
<dbReference type="PROSITE" id="PS50297">
    <property type="entry name" value="ANK_REP_REGION"/>
    <property type="match status" value="1"/>
</dbReference>
<evidence type="ECO:0000256" key="2">
    <source>
        <dbReference type="ARBA" id="ARBA00023043"/>
    </source>
</evidence>
<dbReference type="InterPro" id="IPR036770">
    <property type="entry name" value="Ankyrin_rpt-contain_sf"/>
</dbReference>
<dbReference type="PANTHER" id="PTHR24198:SF165">
    <property type="entry name" value="ANKYRIN REPEAT-CONTAINING PROTEIN-RELATED"/>
    <property type="match status" value="1"/>
</dbReference>
<feature type="repeat" description="ANK" evidence="3">
    <location>
        <begin position="118"/>
        <end position="141"/>
    </location>
</feature>
<dbReference type="PANTHER" id="PTHR24198">
    <property type="entry name" value="ANKYRIN REPEAT AND PROTEIN KINASE DOMAIN-CONTAINING PROTEIN"/>
    <property type="match status" value="1"/>
</dbReference>
<reference evidence="4" key="1">
    <citation type="submission" date="2023-01" db="EMBL/GenBank/DDBJ databases">
        <title>The growth and conidiation of Purpureocillium lavendulum are regulated by nitrogen source and histone H3K14 acetylation.</title>
        <authorList>
            <person name="Tang P."/>
            <person name="Han J."/>
            <person name="Zhang C."/>
            <person name="Tang P."/>
            <person name="Qi F."/>
            <person name="Zhang K."/>
            <person name="Liang L."/>
        </authorList>
    </citation>
    <scope>NUCLEOTIDE SEQUENCE</scope>
    <source>
        <strain evidence="4">YMF1.00683</strain>
    </source>
</reference>
<sequence length="162" mass="17422">MRGTGNPIPLELLLLSAEHLAPLDLLALLRATPGLSRLLTLRHVTRTDASGRSILHHLAEEAEEPLMRLILANKSIAPNPKDCERRTPFWSAAGSGHEAVVKLLLGRQDVVADSRDSYGDTPLSYAAECGHEAVVELLLDRKDVGADFEDSSGGATLSRPVS</sequence>
<dbReference type="EMBL" id="JAQHRD010000023">
    <property type="protein sequence ID" value="KAJ6436393.1"/>
    <property type="molecule type" value="Genomic_DNA"/>
</dbReference>
<comment type="caution">
    <text evidence="4">The sequence shown here is derived from an EMBL/GenBank/DDBJ whole genome shotgun (WGS) entry which is preliminary data.</text>
</comment>
<proteinExistence type="predicted"/>
<name>A0AB34FAN8_9HYPO</name>